<keyword evidence="4" id="KW-1185">Reference proteome</keyword>
<dbReference type="Proteomes" id="UP000188219">
    <property type="component" value="Chromosome"/>
</dbReference>
<keyword evidence="1" id="KW-0472">Membrane</keyword>
<gene>
    <name evidence="3" type="ORF">Mag101_16795</name>
</gene>
<dbReference type="Gene3D" id="3.30.1380.10">
    <property type="match status" value="1"/>
</dbReference>
<proteinExistence type="predicted"/>
<dbReference type="Pfam" id="PF08291">
    <property type="entry name" value="Peptidase_M15_3"/>
    <property type="match status" value="1"/>
</dbReference>
<keyword evidence="1" id="KW-0812">Transmembrane</keyword>
<evidence type="ECO:0000259" key="2">
    <source>
        <dbReference type="Pfam" id="PF08291"/>
    </source>
</evidence>
<accession>A0A1Q2M8X2</accession>
<keyword evidence="1" id="KW-1133">Transmembrane helix</keyword>
<dbReference type="SUPFAM" id="SSF55166">
    <property type="entry name" value="Hedgehog/DD-peptidase"/>
    <property type="match status" value="1"/>
</dbReference>
<dbReference type="AlphaFoldDB" id="A0A1Q2M8X2"/>
<sequence length="226" mass="25736">MPLGNPFSKAKRRYEHLPPNQQTNWWVIVGIVGLLVSLLLMLWLYLQYKAVEKPYYELKGYRVADDDSLKAFLREGNNRRSLSQLSDFLNQSGVGDATKIQNLLRQGSDWLDVKEPPFAMPPEEYWPNMVATLKLIRDEVVPAIGPVDIVSAFRTDDYNHKAGGSKKSKHKSFCGVDLVPRSNIGRKELVEELTSLHTRLGPDSKMGLGLYSGVRFHVDTCGFRRW</sequence>
<evidence type="ECO:0000256" key="1">
    <source>
        <dbReference type="SAM" id="Phobius"/>
    </source>
</evidence>
<dbReference type="OrthoDB" id="500593at2"/>
<dbReference type="STRING" id="260552.Mag101_16795"/>
<feature type="domain" description="Peptidase M15A C-terminal" evidence="2">
    <location>
        <begin position="127"/>
        <end position="180"/>
    </location>
</feature>
<dbReference type="KEGG" id="maga:Mag101_16795"/>
<feature type="transmembrane region" description="Helical" evidence="1">
    <location>
        <begin position="25"/>
        <end position="46"/>
    </location>
</feature>
<dbReference type="EMBL" id="CP019650">
    <property type="protein sequence ID" value="AQQ69100.1"/>
    <property type="molecule type" value="Genomic_DNA"/>
</dbReference>
<dbReference type="eggNOG" id="COG3108">
    <property type="taxonomic scope" value="Bacteria"/>
</dbReference>
<reference evidence="3" key="1">
    <citation type="submission" date="2017-02" db="EMBL/GenBank/DDBJ databases">
        <title>Genome of Microbulbifer agarilyticus GP101.</title>
        <authorList>
            <person name="Jung J."/>
            <person name="Bae S.S."/>
            <person name="Baek K."/>
        </authorList>
    </citation>
    <scope>NUCLEOTIDE SEQUENCE [LARGE SCALE GENOMIC DNA]</scope>
    <source>
        <strain evidence="3">GP101</strain>
    </source>
</reference>
<organism evidence="3 4">
    <name type="scientific">Microbulbifer agarilyticus</name>
    <dbReference type="NCBI Taxonomy" id="260552"/>
    <lineage>
        <taxon>Bacteria</taxon>
        <taxon>Pseudomonadati</taxon>
        <taxon>Pseudomonadota</taxon>
        <taxon>Gammaproteobacteria</taxon>
        <taxon>Cellvibrionales</taxon>
        <taxon>Microbulbiferaceae</taxon>
        <taxon>Microbulbifer</taxon>
    </lineage>
</organism>
<protein>
    <recommendedName>
        <fullName evidence="2">Peptidase M15A C-terminal domain-containing protein</fullName>
    </recommendedName>
</protein>
<dbReference type="RefSeq" id="WP_077407597.1">
    <property type="nucleotide sequence ID" value="NZ_CP019650.1"/>
</dbReference>
<name>A0A1Q2M8X2_9GAMM</name>
<evidence type="ECO:0000313" key="4">
    <source>
        <dbReference type="Proteomes" id="UP000188219"/>
    </source>
</evidence>
<dbReference type="InterPro" id="IPR009045">
    <property type="entry name" value="Zn_M74/Hedgehog-like"/>
</dbReference>
<evidence type="ECO:0000313" key="3">
    <source>
        <dbReference type="EMBL" id="AQQ69100.1"/>
    </source>
</evidence>
<dbReference type="InterPro" id="IPR013230">
    <property type="entry name" value="Peptidase_M15A_C"/>
</dbReference>